<feature type="transmembrane region" description="Helical" evidence="1">
    <location>
        <begin position="169"/>
        <end position="202"/>
    </location>
</feature>
<dbReference type="AlphaFoldDB" id="A0A1F6T8Q9"/>
<dbReference type="EMBL" id="MFSQ01000010">
    <property type="protein sequence ID" value="OGI41484.1"/>
    <property type="molecule type" value="Genomic_DNA"/>
</dbReference>
<accession>A0A1F6T8Q9</accession>
<keyword evidence="1" id="KW-0812">Transmembrane</keyword>
<proteinExistence type="predicted"/>
<sequence length="616" mass="66710">MRSLSVYGLIGAIFGVLAILILTAIAVPAYNEYLMPLAMYRDITAIAPLASVFDKMVGWLPWTALILFVWVWWLVAGRLHPVLARLPRTGEGNLAWTWAAWIGGGLLFLMSLVLVLSMFDLDLLGMGGRADALKWIVVMVASALAWLLVSPQALGRFGSQHPATLNWLAIARTAGLGVLFILTFGLVMKAMGATFNAWFLVVTEALDRSMEPSVFGWTWLTIGMVVTMALGSAVVLGLLPAFVPGAGNWRARIVATRPALILTAGALVIGAVSLPVLSRIDYLGNKRLVDVAELSGIRPLSFRLVKFCADKNCRESKDRSANPALKTGKPIVQVASYGSLLDGGYVPLHPDTVAALERFVAGKGTNSVLRKSAMMGATEVYKTLWQPRESFRLIERFTQQGSMKHGSLLHTQIKLAWLTRAAPITAETRAMLEQLSDDKRYFIGNRASARLAAAWARFGDMKRAESFLAQARKTSHGKYDHIKLVPGGPINGQLSGKIVVTGSSNDGIRVGLFRLTDDPTVKVSPADLRMQKSSKGSTPGFRSNGIVLLSDSAVLKADGRFAFRNLGAGDYYLAILLPDEKLKGKTALTGVNVPDLIKLSAAVSRRDVGVIRLTVK</sequence>
<evidence type="ECO:0000313" key="2">
    <source>
        <dbReference type="EMBL" id="OGI41484.1"/>
    </source>
</evidence>
<organism evidence="2 3">
    <name type="scientific">Candidatus Muproteobacteria bacterium RBG_16_62_13</name>
    <dbReference type="NCBI Taxonomy" id="1817756"/>
    <lineage>
        <taxon>Bacteria</taxon>
        <taxon>Pseudomonadati</taxon>
        <taxon>Pseudomonadota</taxon>
        <taxon>Candidatus Muproteobacteria</taxon>
    </lineage>
</organism>
<feature type="transmembrane region" description="Helical" evidence="1">
    <location>
        <begin position="6"/>
        <end position="30"/>
    </location>
</feature>
<gene>
    <name evidence="2" type="ORF">A2140_05645</name>
</gene>
<keyword evidence="1" id="KW-1133">Transmembrane helix</keyword>
<feature type="transmembrane region" description="Helical" evidence="1">
    <location>
        <begin position="56"/>
        <end position="75"/>
    </location>
</feature>
<evidence type="ECO:0000256" key="1">
    <source>
        <dbReference type="SAM" id="Phobius"/>
    </source>
</evidence>
<name>A0A1F6T8Q9_9PROT</name>
<feature type="transmembrane region" description="Helical" evidence="1">
    <location>
        <begin position="259"/>
        <end position="277"/>
    </location>
</feature>
<feature type="transmembrane region" description="Helical" evidence="1">
    <location>
        <begin position="95"/>
        <end position="119"/>
    </location>
</feature>
<evidence type="ECO:0000313" key="3">
    <source>
        <dbReference type="Proteomes" id="UP000178379"/>
    </source>
</evidence>
<feature type="transmembrane region" description="Helical" evidence="1">
    <location>
        <begin position="214"/>
        <end position="239"/>
    </location>
</feature>
<protein>
    <submittedName>
        <fullName evidence="2">Uncharacterized protein</fullName>
    </submittedName>
</protein>
<comment type="caution">
    <text evidence="2">The sequence shown here is derived from an EMBL/GenBank/DDBJ whole genome shotgun (WGS) entry which is preliminary data.</text>
</comment>
<reference evidence="2 3" key="1">
    <citation type="journal article" date="2016" name="Nat. Commun.">
        <title>Thousands of microbial genomes shed light on interconnected biogeochemical processes in an aquifer system.</title>
        <authorList>
            <person name="Anantharaman K."/>
            <person name="Brown C.T."/>
            <person name="Hug L.A."/>
            <person name="Sharon I."/>
            <person name="Castelle C.J."/>
            <person name="Probst A.J."/>
            <person name="Thomas B.C."/>
            <person name="Singh A."/>
            <person name="Wilkins M.J."/>
            <person name="Karaoz U."/>
            <person name="Brodie E.L."/>
            <person name="Williams K.H."/>
            <person name="Hubbard S.S."/>
            <person name="Banfield J.F."/>
        </authorList>
    </citation>
    <scope>NUCLEOTIDE SEQUENCE [LARGE SCALE GENOMIC DNA]</scope>
</reference>
<feature type="transmembrane region" description="Helical" evidence="1">
    <location>
        <begin position="131"/>
        <end position="149"/>
    </location>
</feature>
<keyword evidence="1" id="KW-0472">Membrane</keyword>
<dbReference type="Proteomes" id="UP000178379">
    <property type="component" value="Unassembled WGS sequence"/>
</dbReference>